<dbReference type="RefSeq" id="WP_262433420.1">
    <property type="nucleotide sequence ID" value="NZ_JACRTF010000001.1"/>
</dbReference>
<dbReference type="GO" id="GO:0000166">
    <property type="term" value="F:nucleotide binding"/>
    <property type="evidence" value="ECO:0007669"/>
    <property type="project" value="InterPro"/>
</dbReference>
<dbReference type="PANTHER" id="PTHR11575">
    <property type="entry name" value="5'-NUCLEOTIDASE-RELATED"/>
    <property type="match status" value="1"/>
</dbReference>
<evidence type="ECO:0000256" key="1">
    <source>
        <dbReference type="ARBA" id="ARBA00006654"/>
    </source>
</evidence>
<dbReference type="GO" id="GO:0009166">
    <property type="term" value="P:nucleotide catabolic process"/>
    <property type="evidence" value="ECO:0007669"/>
    <property type="project" value="InterPro"/>
</dbReference>
<comment type="similarity">
    <text evidence="1">Belongs to the 5'-nucleotidase family.</text>
</comment>
<evidence type="ECO:0000256" key="2">
    <source>
        <dbReference type="SAM" id="SignalP"/>
    </source>
</evidence>
<dbReference type="InterPro" id="IPR029052">
    <property type="entry name" value="Metallo-depent_PP-like"/>
</dbReference>
<dbReference type="InterPro" id="IPR006146">
    <property type="entry name" value="5'-Nucleotdase_CS"/>
</dbReference>
<feature type="signal peptide" evidence="2">
    <location>
        <begin position="1"/>
        <end position="22"/>
    </location>
</feature>
<name>A0A926F1C2_9BACT</name>
<sequence>MKKNKISVIMLFLLCISFCGYAQQTKKLTLLQTSDTHSRIEPIDKHAADKYAGMGGFVRRATLLDQFRKETPDALVFDCGDFSQGTPYYNLFKGEVEMEMLNLMKYDAATIGNHEFDFGLENMARLFKKADFPIVCANYDVKGTVLEGLVKPYITIERDGLKIGVFGLGAQLEGLVQADKCEGVTYLDPVTVANEVAAKLKDEEGCDVVICLSHLGITEDEILVRGTCNVDVVLGGHSHTFMKEPVVFLNRNGESVPVSHTGKNGIFVGKLDLTFEQ</sequence>
<feature type="domain" description="Calcineurin-like phosphoesterase" evidence="3">
    <location>
        <begin position="29"/>
        <end position="240"/>
    </location>
</feature>
<dbReference type="Gene3D" id="3.60.21.10">
    <property type="match status" value="1"/>
</dbReference>
<reference evidence="4" key="1">
    <citation type="submission" date="2020-08" db="EMBL/GenBank/DDBJ databases">
        <title>Genome public.</title>
        <authorList>
            <person name="Liu C."/>
            <person name="Sun Q."/>
        </authorList>
    </citation>
    <scope>NUCLEOTIDE SEQUENCE</scope>
    <source>
        <strain evidence="4">N12</strain>
    </source>
</reference>
<gene>
    <name evidence="4" type="ORF">H8744_02905</name>
</gene>
<proteinExistence type="inferred from homology"/>
<comment type="caution">
    <text evidence="4">The sequence shown here is derived from an EMBL/GenBank/DDBJ whole genome shotgun (WGS) entry which is preliminary data.</text>
</comment>
<accession>A0A926F1C2</accession>
<dbReference type="PANTHER" id="PTHR11575:SF24">
    <property type="entry name" value="5'-NUCLEOTIDASE"/>
    <property type="match status" value="1"/>
</dbReference>
<dbReference type="InterPro" id="IPR004843">
    <property type="entry name" value="Calcineurin-like_PHP"/>
</dbReference>
<evidence type="ECO:0000313" key="5">
    <source>
        <dbReference type="Proteomes" id="UP000651085"/>
    </source>
</evidence>
<dbReference type="GO" id="GO:0046872">
    <property type="term" value="F:metal ion binding"/>
    <property type="evidence" value="ECO:0007669"/>
    <property type="project" value="InterPro"/>
</dbReference>
<evidence type="ECO:0000313" key="4">
    <source>
        <dbReference type="EMBL" id="MBC8592205.1"/>
    </source>
</evidence>
<organism evidence="4 5">
    <name type="scientific">Jilunia laotingensis</name>
    <dbReference type="NCBI Taxonomy" id="2763675"/>
    <lineage>
        <taxon>Bacteria</taxon>
        <taxon>Pseudomonadati</taxon>
        <taxon>Bacteroidota</taxon>
        <taxon>Bacteroidia</taxon>
        <taxon>Bacteroidales</taxon>
        <taxon>Bacteroidaceae</taxon>
        <taxon>Jilunia</taxon>
    </lineage>
</organism>
<dbReference type="PROSITE" id="PS00786">
    <property type="entry name" value="5_NUCLEOTIDASE_2"/>
    <property type="match status" value="1"/>
</dbReference>
<dbReference type="SUPFAM" id="SSF56300">
    <property type="entry name" value="Metallo-dependent phosphatases"/>
    <property type="match status" value="1"/>
</dbReference>
<dbReference type="EMBL" id="JACRTF010000001">
    <property type="protein sequence ID" value="MBC8592205.1"/>
    <property type="molecule type" value="Genomic_DNA"/>
</dbReference>
<dbReference type="Proteomes" id="UP000651085">
    <property type="component" value="Unassembled WGS sequence"/>
</dbReference>
<keyword evidence="2" id="KW-0732">Signal</keyword>
<evidence type="ECO:0000259" key="3">
    <source>
        <dbReference type="Pfam" id="PF00149"/>
    </source>
</evidence>
<protein>
    <submittedName>
        <fullName evidence="4">Metallophosphatase</fullName>
    </submittedName>
</protein>
<keyword evidence="5" id="KW-1185">Reference proteome</keyword>
<dbReference type="InterPro" id="IPR006179">
    <property type="entry name" value="5_nucleotidase/apyrase"/>
</dbReference>
<feature type="chain" id="PRO_5038866808" evidence="2">
    <location>
        <begin position="23"/>
        <end position="277"/>
    </location>
</feature>
<dbReference type="AlphaFoldDB" id="A0A926F1C2"/>
<dbReference type="CDD" id="cd00845">
    <property type="entry name" value="MPP_UshA_N_like"/>
    <property type="match status" value="1"/>
</dbReference>
<dbReference type="PRINTS" id="PR01607">
    <property type="entry name" value="APYRASEFAMLY"/>
</dbReference>
<dbReference type="GO" id="GO:0016788">
    <property type="term" value="F:hydrolase activity, acting on ester bonds"/>
    <property type="evidence" value="ECO:0007669"/>
    <property type="project" value="InterPro"/>
</dbReference>
<dbReference type="Pfam" id="PF00149">
    <property type="entry name" value="Metallophos"/>
    <property type="match status" value="1"/>
</dbReference>